<dbReference type="Proteomes" id="UP001168528">
    <property type="component" value="Unassembled WGS sequence"/>
</dbReference>
<dbReference type="InterPro" id="IPR011991">
    <property type="entry name" value="ArsR-like_HTH"/>
</dbReference>
<evidence type="ECO:0000256" key="2">
    <source>
        <dbReference type="ARBA" id="ARBA00023125"/>
    </source>
</evidence>
<reference evidence="5" key="1">
    <citation type="submission" date="2023-07" db="EMBL/GenBank/DDBJ databases">
        <title>The genome sequence of Rhodocytophaga aerolata KACC 12507.</title>
        <authorList>
            <person name="Zhang X."/>
        </authorList>
    </citation>
    <scope>NUCLEOTIDE SEQUENCE</scope>
    <source>
        <strain evidence="5">KACC 12507</strain>
    </source>
</reference>
<keyword evidence="6" id="KW-1185">Reference proteome</keyword>
<feature type="domain" description="HTH arsR-type" evidence="4">
    <location>
        <begin position="2"/>
        <end position="96"/>
    </location>
</feature>
<dbReference type="NCBIfam" id="NF033788">
    <property type="entry name" value="HTH_metalloreg"/>
    <property type="match status" value="1"/>
</dbReference>
<dbReference type="InterPro" id="IPR036390">
    <property type="entry name" value="WH_DNA-bd_sf"/>
</dbReference>
<dbReference type="Gene3D" id="1.10.10.10">
    <property type="entry name" value="Winged helix-like DNA-binding domain superfamily/Winged helix DNA-binding domain"/>
    <property type="match status" value="1"/>
</dbReference>
<evidence type="ECO:0000256" key="1">
    <source>
        <dbReference type="ARBA" id="ARBA00023015"/>
    </source>
</evidence>
<dbReference type="EMBL" id="JAUKPO010000004">
    <property type="protein sequence ID" value="MDO1446440.1"/>
    <property type="molecule type" value="Genomic_DNA"/>
</dbReference>
<dbReference type="PANTHER" id="PTHR33154:SF33">
    <property type="entry name" value="TRANSCRIPTIONAL REPRESSOR SDPR"/>
    <property type="match status" value="1"/>
</dbReference>
<dbReference type="InterPro" id="IPR001845">
    <property type="entry name" value="HTH_ArsR_DNA-bd_dom"/>
</dbReference>
<evidence type="ECO:0000259" key="4">
    <source>
        <dbReference type="PROSITE" id="PS50987"/>
    </source>
</evidence>
<evidence type="ECO:0000313" key="6">
    <source>
        <dbReference type="Proteomes" id="UP001168528"/>
    </source>
</evidence>
<dbReference type="CDD" id="cd00090">
    <property type="entry name" value="HTH_ARSR"/>
    <property type="match status" value="1"/>
</dbReference>
<keyword evidence="1" id="KW-0805">Transcription regulation</keyword>
<dbReference type="SUPFAM" id="SSF46785">
    <property type="entry name" value="Winged helix' DNA-binding domain"/>
    <property type="match status" value="1"/>
</dbReference>
<sequence length="96" mass="10745">MNQDMDPKAVEKLAKALSDRNRLLILQKIAQQRCVGCCQVNEVVPLTQPAVSHHLKVLVEAGLVHSDKAGRNINLSLNMDKVQELINYLTQLKSKE</sequence>
<dbReference type="RefSeq" id="WP_302037245.1">
    <property type="nucleotide sequence ID" value="NZ_JAUKPO010000004.1"/>
</dbReference>
<comment type="caution">
    <text evidence="5">The sequence shown here is derived from an EMBL/GenBank/DDBJ whole genome shotgun (WGS) entry which is preliminary data.</text>
</comment>
<dbReference type="SMART" id="SM00418">
    <property type="entry name" value="HTH_ARSR"/>
    <property type="match status" value="1"/>
</dbReference>
<evidence type="ECO:0000313" key="5">
    <source>
        <dbReference type="EMBL" id="MDO1446440.1"/>
    </source>
</evidence>
<dbReference type="PRINTS" id="PR00778">
    <property type="entry name" value="HTHARSR"/>
</dbReference>
<organism evidence="5 6">
    <name type="scientific">Rhodocytophaga aerolata</name>
    <dbReference type="NCBI Taxonomy" id="455078"/>
    <lineage>
        <taxon>Bacteria</taxon>
        <taxon>Pseudomonadati</taxon>
        <taxon>Bacteroidota</taxon>
        <taxon>Cytophagia</taxon>
        <taxon>Cytophagales</taxon>
        <taxon>Rhodocytophagaceae</taxon>
        <taxon>Rhodocytophaga</taxon>
    </lineage>
</organism>
<dbReference type="Pfam" id="PF01022">
    <property type="entry name" value="HTH_5"/>
    <property type="match status" value="1"/>
</dbReference>
<dbReference type="PROSITE" id="PS50987">
    <property type="entry name" value="HTH_ARSR_2"/>
    <property type="match status" value="1"/>
</dbReference>
<protein>
    <submittedName>
        <fullName evidence="5">Metalloregulator ArsR/SmtB family transcription factor</fullName>
    </submittedName>
</protein>
<keyword evidence="3" id="KW-0804">Transcription</keyword>
<dbReference type="InterPro" id="IPR036388">
    <property type="entry name" value="WH-like_DNA-bd_sf"/>
</dbReference>
<accession>A0ABT8R6X0</accession>
<dbReference type="PANTHER" id="PTHR33154">
    <property type="entry name" value="TRANSCRIPTIONAL REGULATOR, ARSR FAMILY"/>
    <property type="match status" value="1"/>
</dbReference>
<evidence type="ECO:0000256" key="3">
    <source>
        <dbReference type="ARBA" id="ARBA00023163"/>
    </source>
</evidence>
<keyword evidence="2" id="KW-0238">DNA-binding</keyword>
<dbReference type="InterPro" id="IPR051081">
    <property type="entry name" value="HTH_MetalResp_TranReg"/>
</dbReference>
<proteinExistence type="predicted"/>
<name>A0ABT8R6X0_9BACT</name>
<gene>
    <name evidence="5" type="ORF">Q0590_09285</name>
</gene>